<feature type="compositionally biased region" description="Low complexity" evidence="1">
    <location>
        <begin position="85"/>
        <end position="96"/>
    </location>
</feature>
<feature type="compositionally biased region" description="Low complexity" evidence="1">
    <location>
        <begin position="116"/>
        <end position="128"/>
    </location>
</feature>
<feature type="region of interest" description="Disordered" evidence="1">
    <location>
        <begin position="85"/>
        <end position="167"/>
    </location>
</feature>
<sequence length="385" mass="41528">MNLLKIFTYGGIIEVFVVPHILPCVSGFIPGYVNDMIQLGISLISSFFPHVTINVQSEVFFKVWKDLEDATKELNRTYSTLPDIQSDLDSRSSSGSFPCHESSGRSDFAKSEGRDSASASSGFPKSSSCQPCQPGNSSKIGGSTTPKSGSAFFPESTPTSDAFPESNSCNPCKFENSSKTKNAATTPMPSSTFPASNCCLPFQPGHSSEVRKSNTTSSAVFPKSTANNGTSPDSKSCNACKFDDSSETKNIPTAISTFPKSNSCSSCQPGNLNTSTKSSITEQPPAKTDGGKNTNDDDNDDICQRSAKYLTVTRTTFETCDTQSEPASKSTGNTITSLLLGRNDMFAQSWPDNSLINPTNRRLRHENGKMHFLFYEFEKGEIGES</sequence>
<evidence type="ECO:0000256" key="1">
    <source>
        <dbReference type="SAM" id="MobiDB-lite"/>
    </source>
</evidence>
<dbReference type="EMBL" id="JBBCAQ010000037">
    <property type="protein sequence ID" value="KAK7573494.1"/>
    <property type="molecule type" value="Genomic_DNA"/>
</dbReference>
<feature type="region of interest" description="Disordered" evidence="1">
    <location>
        <begin position="209"/>
        <end position="236"/>
    </location>
</feature>
<comment type="caution">
    <text evidence="2">The sequence shown here is derived from an EMBL/GenBank/DDBJ whole genome shotgun (WGS) entry which is preliminary data.</text>
</comment>
<accession>A0AAN9XXV8</accession>
<dbReference type="Proteomes" id="UP001367676">
    <property type="component" value="Unassembled WGS sequence"/>
</dbReference>
<evidence type="ECO:0000313" key="3">
    <source>
        <dbReference type="Proteomes" id="UP001367676"/>
    </source>
</evidence>
<keyword evidence="3" id="KW-1185">Reference proteome</keyword>
<name>A0AAN9XXV8_9HEMI</name>
<organism evidence="2 3">
    <name type="scientific">Parthenolecanium corni</name>
    <dbReference type="NCBI Taxonomy" id="536013"/>
    <lineage>
        <taxon>Eukaryota</taxon>
        <taxon>Metazoa</taxon>
        <taxon>Ecdysozoa</taxon>
        <taxon>Arthropoda</taxon>
        <taxon>Hexapoda</taxon>
        <taxon>Insecta</taxon>
        <taxon>Pterygota</taxon>
        <taxon>Neoptera</taxon>
        <taxon>Paraneoptera</taxon>
        <taxon>Hemiptera</taxon>
        <taxon>Sternorrhyncha</taxon>
        <taxon>Coccoidea</taxon>
        <taxon>Coccidae</taxon>
        <taxon>Parthenolecanium</taxon>
    </lineage>
</organism>
<feature type="compositionally biased region" description="Polar residues" evidence="1">
    <location>
        <begin position="213"/>
        <end position="236"/>
    </location>
</feature>
<dbReference type="AlphaFoldDB" id="A0AAN9XXV8"/>
<feature type="compositionally biased region" description="Polar residues" evidence="1">
    <location>
        <begin position="273"/>
        <end position="282"/>
    </location>
</feature>
<feature type="compositionally biased region" description="Polar residues" evidence="1">
    <location>
        <begin position="156"/>
        <end position="167"/>
    </location>
</feature>
<protein>
    <submittedName>
        <fullName evidence="2">Uncharacterized protein</fullName>
    </submittedName>
</protein>
<feature type="compositionally biased region" description="Basic and acidic residues" evidence="1">
    <location>
        <begin position="102"/>
        <end position="115"/>
    </location>
</feature>
<proteinExistence type="predicted"/>
<reference evidence="2 3" key="1">
    <citation type="submission" date="2024-03" db="EMBL/GenBank/DDBJ databases">
        <title>Adaptation during the transition from Ophiocordyceps entomopathogen to insect associate is accompanied by gene loss and intensified selection.</title>
        <authorList>
            <person name="Ward C.M."/>
            <person name="Onetto C.A."/>
            <person name="Borneman A.R."/>
        </authorList>
    </citation>
    <scope>NUCLEOTIDE SEQUENCE [LARGE SCALE GENOMIC DNA]</scope>
    <source>
        <strain evidence="2">AWRI1</strain>
        <tissue evidence="2">Single Adult Female</tissue>
    </source>
</reference>
<evidence type="ECO:0000313" key="2">
    <source>
        <dbReference type="EMBL" id="KAK7573494.1"/>
    </source>
</evidence>
<gene>
    <name evidence="2" type="ORF">V9T40_010685</name>
</gene>
<feature type="region of interest" description="Disordered" evidence="1">
    <location>
        <begin position="273"/>
        <end position="301"/>
    </location>
</feature>
<feature type="compositionally biased region" description="Polar residues" evidence="1">
    <location>
        <begin position="129"/>
        <end position="148"/>
    </location>
</feature>